<proteinExistence type="predicted"/>
<gene>
    <name evidence="2" type="ORF">HF086_005608</name>
</gene>
<dbReference type="AlphaFoldDB" id="A0A922SQP9"/>
<evidence type="ECO:0000313" key="2">
    <source>
        <dbReference type="EMBL" id="KAH9645063.1"/>
    </source>
</evidence>
<comment type="caution">
    <text evidence="2">The sequence shown here is derived from an EMBL/GenBank/DDBJ whole genome shotgun (WGS) entry which is preliminary data.</text>
</comment>
<name>A0A922SQP9_SPOEX</name>
<feature type="region of interest" description="Disordered" evidence="1">
    <location>
        <begin position="180"/>
        <end position="224"/>
    </location>
</feature>
<dbReference type="Proteomes" id="UP000814243">
    <property type="component" value="Unassembled WGS sequence"/>
</dbReference>
<evidence type="ECO:0000313" key="3">
    <source>
        <dbReference type="Proteomes" id="UP000814243"/>
    </source>
</evidence>
<dbReference type="EMBL" id="JACEFF010000057">
    <property type="protein sequence ID" value="KAH9645063.1"/>
    <property type="molecule type" value="Genomic_DNA"/>
</dbReference>
<organism evidence="2 3">
    <name type="scientific">Spodoptera exigua</name>
    <name type="common">Beet armyworm</name>
    <name type="synonym">Noctua fulgens</name>
    <dbReference type="NCBI Taxonomy" id="7107"/>
    <lineage>
        <taxon>Eukaryota</taxon>
        <taxon>Metazoa</taxon>
        <taxon>Ecdysozoa</taxon>
        <taxon>Arthropoda</taxon>
        <taxon>Hexapoda</taxon>
        <taxon>Insecta</taxon>
        <taxon>Pterygota</taxon>
        <taxon>Neoptera</taxon>
        <taxon>Endopterygota</taxon>
        <taxon>Lepidoptera</taxon>
        <taxon>Glossata</taxon>
        <taxon>Ditrysia</taxon>
        <taxon>Noctuoidea</taxon>
        <taxon>Noctuidae</taxon>
        <taxon>Amphipyrinae</taxon>
        <taxon>Spodoptera</taxon>
    </lineage>
</organism>
<protein>
    <submittedName>
        <fullName evidence="2">Uncharacterized protein</fullName>
    </submittedName>
</protein>
<feature type="region of interest" description="Disordered" evidence="1">
    <location>
        <begin position="68"/>
        <end position="91"/>
    </location>
</feature>
<reference evidence="2" key="1">
    <citation type="journal article" date="2021" name="G3 (Bethesda)">
        <title>Genome and transcriptome analysis of the beet armyworm Spodoptera exigua reveals targets for pest control. .</title>
        <authorList>
            <person name="Simon S."/>
            <person name="Breeschoten T."/>
            <person name="Jansen H.J."/>
            <person name="Dirks R.P."/>
            <person name="Schranz M.E."/>
            <person name="Ros V.I.D."/>
        </authorList>
    </citation>
    <scope>NUCLEOTIDE SEQUENCE</scope>
    <source>
        <strain evidence="2">TB_SE_WUR_2020</strain>
    </source>
</reference>
<feature type="compositionally biased region" description="Polar residues" evidence="1">
    <location>
        <begin position="213"/>
        <end position="224"/>
    </location>
</feature>
<accession>A0A922SQP9</accession>
<evidence type="ECO:0000256" key="1">
    <source>
        <dbReference type="SAM" id="MobiDB-lite"/>
    </source>
</evidence>
<sequence length="224" mass="24908">MALSYSENKGVENLLISNVTTEVPDNGSDDDVIEVVRDDAPIEILSDGEELELEKTKQAQNSTIQNIDFLPQPVNPNVSESNTDESNTEIDVNKCDETECDQELRPITHVEITSNSIPNCDPVIQLEMPLFETTIDIITGEKLNDNSFDDNDEENVYVNVTDDVNVDEQTDVNQEEVNVDTINDTPGPLENNVKDLNAVNNDNTDVPNDKPNENLNDNVNTQCN</sequence>